<dbReference type="Pfam" id="PF04055">
    <property type="entry name" value="Radical_SAM"/>
    <property type="match status" value="1"/>
</dbReference>
<proteinExistence type="inferred from homology"/>
<keyword evidence="2" id="KW-0949">S-adenosyl-L-methionine</keyword>
<evidence type="ECO:0000256" key="5">
    <source>
        <dbReference type="ARBA" id="ARBA00023014"/>
    </source>
</evidence>
<keyword evidence="4" id="KW-0408">Iron</keyword>
<dbReference type="InterPro" id="IPR013785">
    <property type="entry name" value="Aldolase_TIM"/>
</dbReference>
<dbReference type="PROSITE" id="PS51918">
    <property type="entry name" value="RADICAL_SAM"/>
    <property type="match status" value="1"/>
</dbReference>
<accession>A0AAW8VRK6</accession>
<keyword evidence="3" id="KW-0479">Metal-binding</keyword>
<name>A0AAW8VRK6_9BACE</name>
<dbReference type="GO" id="GO:0051536">
    <property type="term" value="F:iron-sulfur cluster binding"/>
    <property type="evidence" value="ECO:0007669"/>
    <property type="project" value="UniProtKB-KW"/>
</dbReference>
<evidence type="ECO:0000259" key="7">
    <source>
        <dbReference type="PROSITE" id="PS51918"/>
    </source>
</evidence>
<evidence type="ECO:0000256" key="3">
    <source>
        <dbReference type="ARBA" id="ARBA00022723"/>
    </source>
</evidence>
<dbReference type="RefSeq" id="WP_195510919.1">
    <property type="nucleotide sequence ID" value="NZ_JADMQL010000006.1"/>
</dbReference>
<evidence type="ECO:0000256" key="1">
    <source>
        <dbReference type="ARBA" id="ARBA00001966"/>
    </source>
</evidence>
<dbReference type="InterPro" id="IPR007197">
    <property type="entry name" value="rSAM"/>
</dbReference>
<dbReference type="AlphaFoldDB" id="A0AAW8VRK6"/>
<evidence type="ECO:0000313" key="8">
    <source>
        <dbReference type="EMBL" id="MDT4514820.1"/>
    </source>
</evidence>
<evidence type="ECO:0000256" key="4">
    <source>
        <dbReference type="ARBA" id="ARBA00023004"/>
    </source>
</evidence>
<evidence type="ECO:0000256" key="2">
    <source>
        <dbReference type="ARBA" id="ARBA00022691"/>
    </source>
</evidence>
<keyword evidence="5" id="KW-0411">Iron-sulfur</keyword>
<comment type="caution">
    <text evidence="8">The sequence shown here is derived from an EMBL/GenBank/DDBJ whole genome shotgun (WGS) entry which is preliminary data.</text>
</comment>
<organism evidence="8 9">
    <name type="scientific">Bacteroides cellulosilyticus</name>
    <dbReference type="NCBI Taxonomy" id="246787"/>
    <lineage>
        <taxon>Bacteria</taxon>
        <taxon>Pseudomonadati</taxon>
        <taxon>Bacteroidota</taxon>
        <taxon>Bacteroidia</taxon>
        <taxon>Bacteroidales</taxon>
        <taxon>Bacteroidaceae</taxon>
        <taxon>Bacteroides</taxon>
    </lineage>
</organism>
<sequence length="464" mass="53893">MRTSSYNIIVKVDNEAGRYALLNSYTHAFDIVNQNVYQYLKNQGENGSVSGETKEKLVKRGYMTSLSKEDEGELVKRLLNDIYDEVRLKNFGFHFIISYDCNLRCVYCYEDPILNGCACLPKNRITKEQVDKAYEIIIEKDKNKTGRKTIHLYGGEPFLAENYEMLEYIVQKGKDLGYGFSVTSNGYDLDKYLYFIEQNRTLFSFQITIDGVEDIHNERKPHFKNQDSFSKITSNVDSLVKMGISVSIRINTDPYTMERVDELFMYFKEKGWFQYKNFKPYCALLRKEVPIKGEGEDFSKKMFAQSEFFRTFSEKGLKEESGGVFMCQDFDVQSILNRLLLGKAVRYKSCFCGAQTGSLIFDPFGDIYSCWDVVGQREQRVGYYIPNFTLEKELADKWFNSRISEHKCANCKYVFFCGGGCLANAMRLTGKLQSGKCNDFPRLFKYVIQQLYNEKIKRGIDDED</sequence>
<dbReference type="SFLD" id="SFLDS00029">
    <property type="entry name" value="Radical_SAM"/>
    <property type="match status" value="1"/>
</dbReference>
<dbReference type="InterPro" id="IPR023885">
    <property type="entry name" value="4Fe4S-binding_SPASM_dom"/>
</dbReference>
<protein>
    <submittedName>
        <fullName evidence="8">Radical SAM protein</fullName>
    </submittedName>
</protein>
<gene>
    <name evidence="8" type="ORF">RO785_28020</name>
</gene>
<dbReference type="EMBL" id="JAVSNH010000002">
    <property type="protein sequence ID" value="MDT4514820.1"/>
    <property type="molecule type" value="Genomic_DNA"/>
</dbReference>
<dbReference type="SUPFAM" id="SSF102114">
    <property type="entry name" value="Radical SAM enzymes"/>
    <property type="match status" value="1"/>
</dbReference>
<dbReference type="GO" id="GO:0046872">
    <property type="term" value="F:metal ion binding"/>
    <property type="evidence" value="ECO:0007669"/>
    <property type="project" value="UniProtKB-KW"/>
</dbReference>
<dbReference type="GO" id="GO:0016491">
    <property type="term" value="F:oxidoreductase activity"/>
    <property type="evidence" value="ECO:0007669"/>
    <property type="project" value="InterPro"/>
</dbReference>
<dbReference type="PANTHER" id="PTHR43273:SF3">
    <property type="entry name" value="ANAEROBIC SULFATASE-MATURATING ENZYME HOMOLOG ASLB-RELATED"/>
    <property type="match status" value="1"/>
</dbReference>
<comment type="similarity">
    <text evidence="6">Belongs to the radical SAM superfamily. Anaerobic sulfatase-maturating enzyme family.</text>
</comment>
<dbReference type="Proteomes" id="UP001266995">
    <property type="component" value="Unassembled WGS sequence"/>
</dbReference>
<feature type="domain" description="Radical SAM core" evidence="7">
    <location>
        <begin position="87"/>
        <end position="313"/>
    </location>
</feature>
<dbReference type="SFLD" id="SFLDG01067">
    <property type="entry name" value="SPASM/twitch_domain_containing"/>
    <property type="match status" value="1"/>
</dbReference>
<dbReference type="Gene3D" id="3.20.20.70">
    <property type="entry name" value="Aldolase class I"/>
    <property type="match status" value="1"/>
</dbReference>
<dbReference type="CDD" id="cd01335">
    <property type="entry name" value="Radical_SAM"/>
    <property type="match status" value="1"/>
</dbReference>
<dbReference type="PANTHER" id="PTHR43273">
    <property type="entry name" value="ANAEROBIC SULFATASE-MATURATING ENZYME HOMOLOG ASLB-RELATED"/>
    <property type="match status" value="1"/>
</dbReference>
<comment type="cofactor">
    <cofactor evidence="1">
        <name>[4Fe-4S] cluster</name>
        <dbReference type="ChEBI" id="CHEBI:49883"/>
    </cofactor>
</comment>
<dbReference type="InterPro" id="IPR023867">
    <property type="entry name" value="Sulphatase_maturase_rSAM"/>
</dbReference>
<reference evidence="8" key="1">
    <citation type="submission" date="2023-08" db="EMBL/GenBank/DDBJ databases">
        <title>Reintroducing virulent viruses to syntetic microbiomes.</title>
        <authorList>
            <person name="Wilde J."/>
            <person name="Boyes R."/>
            <person name="Robinson A.V."/>
            <person name="Daisley B.A."/>
            <person name="Allen-Vercoe E."/>
        </authorList>
    </citation>
    <scope>NUCLEOTIDE SEQUENCE</scope>
    <source>
        <strain evidence="8">225I_12FAA</strain>
    </source>
</reference>
<evidence type="ECO:0000256" key="6">
    <source>
        <dbReference type="ARBA" id="ARBA00023601"/>
    </source>
</evidence>
<dbReference type="InterPro" id="IPR058240">
    <property type="entry name" value="rSAM_sf"/>
</dbReference>
<dbReference type="NCBIfam" id="TIGR04085">
    <property type="entry name" value="rSAM_more_4Fe4S"/>
    <property type="match status" value="1"/>
</dbReference>
<evidence type="ECO:0000313" key="9">
    <source>
        <dbReference type="Proteomes" id="UP001266995"/>
    </source>
</evidence>